<dbReference type="Pfam" id="PF10124">
    <property type="entry name" value="Mu-like_gpT"/>
    <property type="match status" value="1"/>
</dbReference>
<gene>
    <name evidence="2" type="ORF">C5748_16355</name>
</gene>
<comment type="caution">
    <text evidence="2">The sequence shown here is derived from an EMBL/GenBank/DDBJ whole genome shotgun (WGS) entry which is preliminary data.</text>
</comment>
<accession>A0A2S9IPB2</accession>
<sequence length="311" mass="34032">MIINKQSLGDIFTGFKANFNIGFEGAGSAYGEIAMIVPSTNSSERYGWLGQVPKLREWIGDREIKSLEAHGFAVTNKLFEDTISVKRTDIEDDNIGVYAPFFTDLGRASKEQPDELVFSLLAQGFATKCYDGKNFFDADHPVRNGEGETATVSNMQAGNGPAWYLLDTSRAVKPMIYQERIAPKLTALDNDNDSNVFFKDDYIYGIRARSNAGFGLWQLAFASKAELNAENYEAARQYMMNLTGDEGRLLGIKPTVLVVPPALEGAAMRLLNNGTRVVIADNGDGSTTAVSVQNEWANTAKPIVTAWAKAA</sequence>
<organism evidence="2 3">
    <name type="scientific">Phyllobacterium phragmitis</name>
    <dbReference type="NCBI Taxonomy" id="2670329"/>
    <lineage>
        <taxon>Bacteria</taxon>
        <taxon>Pseudomonadati</taxon>
        <taxon>Pseudomonadota</taxon>
        <taxon>Alphaproteobacteria</taxon>
        <taxon>Hyphomicrobiales</taxon>
        <taxon>Phyllobacteriaceae</taxon>
        <taxon>Phyllobacterium</taxon>
    </lineage>
</organism>
<evidence type="ECO:0000259" key="1">
    <source>
        <dbReference type="Pfam" id="PF10124"/>
    </source>
</evidence>
<proteinExistence type="predicted"/>
<keyword evidence="3" id="KW-1185">Reference proteome</keyword>
<dbReference type="AlphaFoldDB" id="A0A2S9IPB2"/>
<evidence type="ECO:0000313" key="3">
    <source>
        <dbReference type="Proteomes" id="UP000239434"/>
    </source>
</evidence>
<dbReference type="Proteomes" id="UP000239434">
    <property type="component" value="Unassembled WGS sequence"/>
</dbReference>
<feature type="domain" description="Bacteriophage Mu GpT" evidence="1">
    <location>
        <begin position="10"/>
        <end position="307"/>
    </location>
</feature>
<dbReference type="EMBL" id="PVBR01000012">
    <property type="protein sequence ID" value="PRD42363.1"/>
    <property type="molecule type" value="Genomic_DNA"/>
</dbReference>
<evidence type="ECO:0000313" key="2">
    <source>
        <dbReference type="EMBL" id="PRD42363.1"/>
    </source>
</evidence>
<dbReference type="RefSeq" id="WP_105743002.1">
    <property type="nucleotide sequence ID" value="NZ_PVBR01000012.1"/>
</dbReference>
<protein>
    <recommendedName>
        <fullName evidence="1">Bacteriophage Mu GpT domain-containing protein</fullName>
    </recommendedName>
</protein>
<reference evidence="2 3" key="1">
    <citation type="submission" date="2018-02" db="EMBL/GenBank/DDBJ databases">
        <title>The draft genome of Phyllobacterium sp. 1N-3.</title>
        <authorList>
            <person name="Liu L."/>
            <person name="Li L."/>
            <person name="Zhang X."/>
            <person name="Wang T."/>
            <person name="Liang L."/>
        </authorList>
    </citation>
    <scope>NUCLEOTIDE SEQUENCE [LARGE SCALE GENOMIC DNA]</scope>
    <source>
        <strain evidence="2 3">1N-3</strain>
    </source>
</reference>
<name>A0A2S9IPB2_9HYPH</name>
<dbReference type="InterPro" id="IPR018774">
    <property type="entry name" value="Phage_Mu_GpT"/>
</dbReference>